<gene>
    <name evidence="16" type="ORF">CHI95_17690</name>
</gene>
<protein>
    <recommendedName>
        <fullName evidence="10">Deubiquitinase SseL</fullName>
    </recommendedName>
    <alternativeName>
        <fullName evidence="12">Deubiquitinating enzyme</fullName>
    </alternativeName>
    <alternativeName>
        <fullName evidence="11">Deubiquitinating protease</fullName>
    </alternativeName>
    <alternativeName>
        <fullName evidence="13">Salmonella secreted effector L</fullName>
    </alternativeName>
</protein>
<dbReference type="InterPro" id="IPR038765">
    <property type="entry name" value="Papain-like_cys_pep_sf"/>
</dbReference>
<keyword evidence="4" id="KW-0645">Protease</keyword>
<evidence type="ECO:0000256" key="10">
    <source>
        <dbReference type="ARBA" id="ARBA00044984"/>
    </source>
</evidence>
<proteinExistence type="inferred from homology"/>
<dbReference type="SUPFAM" id="SSF54001">
    <property type="entry name" value="Cysteine proteinases"/>
    <property type="match status" value="1"/>
</dbReference>
<accession>A0A264VPG8</accession>
<dbReference type="EMBL" id="NOWC01000024">
    <property type="protein sequence ID" value="OZS73224.1"/>
    <property type="molecule type" value="Genomic_DNA"/>
</dbReference>
<evidence type="ECO:0000259" key="14">
    <source>
        <dbReference type="Pfam" id="PF22102"/>
    </source>
</evidence>
<dbReference type="InterPro" id="IPR054328">
    <property type="entry name" value="SseL-like_C"/>
</dbReference>
<dbReference type="GO" id="GO:0006508">
    <property type="term" value="P:proteolysis"/>
    <property type="evidence" value="ECO:0007669"/>
    <property type="project" value="UniProtKB-KW"/>
</dbReference>
<evidence type="ECO:0000256" key="3">
    <source>
        <dbReference type="ARBA" id="ARBA00022525"/>
    </source>
</evidence>
<evidence type="ECO:0000256" key="4">
    <source>
        <dbReference type="ARBA" id="ARBA00022670"/>
    </source>
</evidence>
<evidence type="ECO:0000256" key="13">
    <source>
        <dbReference type="ARBA" id="ARBA00045015"/>
    </source>
</evidence>
<dbReference type="Pfam" id="PF22103">
    <property type="entry name" value="ElaD_SseL-like_N"/>
    <property type="match status" value="1"/>
</dbReference>
<reference evidence="16 17" key="1">
    <citation type="submission" date="2017-07" db="EMBL/GenBank/DDBJ databases">
        <title>blaIMP-27 on transferable plasmids in Proteus mirabilis and Providencia rettgeri.</title>
        <authorList>
            <person name="Potter R."/>
        </authorList>
    </citation>
    <scope>NUCLEOTIDE SEQUENCE [LARGE SCALE GENOMIC DNA]</scope>
    <source>
        <strain evidence="16 17">PR1</strain>
    </source>
</reference>
<evidence type="ECO:0000256" key="6">
    <source>
        <dbReference type="ARBA" id="ARBA00022807"/>
    </source>
</evidence>
<dbReference type="GO" id="GO:0008234">
    <property type="term" value="F:cysteine-type peptidase activity"/>
    <property type="evidence" value="ECO:0007669"/>
    <property type="project" value="UniProtKB-KW"/>
</dbReference>
<evidence type="ECO:0000256" key="8">
    <source>
        <dbReference type="ARBA" id="ARBA00023200"/>
    </source>
</evidence>
<evidence type="ECO:0000256" key="9">
    <source>
        <dbReference type="ARBA" id="ARBA00044952"/>
    </source>
</evidence>
<evidence type="ECO:0000256" key="1">
    <source>
        <dbReference type="ARBA" id="ARBA00004192"/>
    </source>
</evidence>
<keyword evidence="3" id="KW-0964">Secreted</keyword>
<feature type="domain" description="SseL-like C-terminal" evidence="14">
    <location>
        <begin position="152"/>
        <end position="345"/>
    </location>
</feature>
<comment type="similarity">
    <text evidence="9">Belongs to the peptidase C79 family.</text>
</comment>
<keyword evidence="7" id="KW-0843">Virulence</keyword>
<evidence type="ECO:0000259" key="15">
    <source>
        <dbReference type="Pfam" id="PF22103"/>
    </source>
</evidence>
<name>A0A264VPG8_PRORE</name>
<evidence type="ECO:0000256" key="12">
    <source>
        <dbReference type="ARBA" id="ARBA00045004"/>
    </source>
</evidence>
<dbReference type="Proteomes" id="UP000216001">
    <property type="component" value="Unassembled WGS sequence"/>
</dbReference>
<evidence type="ECO:0000313" key="17">
    <source>
        <dbReference type="Proteomes" id="UP000216001"/>
    </source>
</evidence>
<dbReference type="GO" id="GO:0005576">
    <property type="term" value="C:extracellular region"/>
    <property type="evidence" value="ECO:0007669"/>
    <property type="project" value="UniProtKB-SubCell"/>
</dbReference>
<evidence type="ECO:0000256" key="5">
    <source>
        <dbReference type="ARBA" id="ARBA00022801"/>
    </source>
</evidence>
<feature type="domain" description="ElaD/SseL-like N-terminal" evidence="15">
    <location>
        <begin position="35"/>
        <end position="136"/>
    </location>
</feature>
<evidence type="ECO:0000313" key="16">
    <source>
        <dbReference type="EMBL" id="OZS73224.1"/>
    </source>
</evidence>
<evidence type="ECO:0000256" key="2">
    <source>
        <dbReference type="ARBA" id="ARBA00004613"/>
    </source>
</evidence>
<dbReference type="RefSeq" id="WP_094962411.1">
    <property type="nucleotide sequence ID" value="NZ_NOWC01000024.1"/>
</dbReference>
<sequence>MAIQPTALSPTQAHYMSGLTIEQFNGLFEKNISPEALASLAESAGNGNLESIDLLHNIALRQDNEGRKAENILFDLFSGKLPAKKGIDKEIQETSKKLYQLHLNTKIKKHLKDSKLTTPSKLLYIVGSAIEKVIDKISLTKLLMKNEPAESTLWDNNRMTTSDEIDSSNKNNPTLPSNMMVNSPIGLIQSGDNLLAEIIEQKAPESVKLKQFELFPINVNDNHWVLFVLYQADPIHQPADNNQSANNKRKCILFNSYDNVSTDIRKEITVAAKKADVAEEDITYIEGNIQQQVPNGCGLFVVEAIKQLTENTQQDPYDTLKAFQESFIKKTMAEQKEFNIQNRRQLYSNYHDSQYPSL</sequence>
<keyword evidence="6" id="KW-0788">Thiol protease</keyword>
<evidence type="ECO:0000256" key="11">
    <source>
        <dbReference type="ARBA" id="ARBA00044996"/>
    </source>
</evidence>
<evidence type="ECO:0000256" key="7">
    <source>
        <dbReference type="ARBA" id="ARBA00023026"/>
    </source>
</evidence>
<dbReference type="Gene3D" id="3.40.395.10">
    <property type="entry name" value="Adenoviral Proteinase, Chain A"/>
    <property type="match status" value="1"/>
</dbReference>
<comment type="caution">
    <text evidence="16">The sequence shown here is derived from an EMBL/GenBank/DDBJ whole genome shotgun (WGS) entry which is preliminary data.</text>
</comment>
<comment type="subcellular location">
    <subcellularLocation>
        <location evidence="1">Host cytoplasm</location>
    </subcellularLocation>
    <subcellularLocation>
        <location evidence="2">Secreted</location>
    </subcellularLocation>
</comment>
<keyword evidence="5" id="KW-0378">Hydrolase</keyword>
<dbReference type="NCBIfam" id="NF008812">
    <property type="entry name" value="PRK11836.1"/>
    <property type="match status" value="1"/>
</dbReference>
<dbReference type="InterPro" id="IPR054329">
    <property type="entry name" value="ElaD/SseL-like_N"/>
</dbReference>
<keyword evidence="8" id="KW-1035">Host cytoplasm</keyword>
<organism evidence="16 17">
    <name type="scientific">Providencia rettgeri</name>
    <dbReference type="NCBI Taxonomy" id="587"/>
    <lineage>
        <taxon>Bacteria</taxon>
        <taxon>Pseudomonadati</taxon>
        <taxon>Pseudomonadota</taxon>
        <taxon>Gammaproteobacteria</taxon>
        <taxon>Enterobacterales</taxon>
        <taxon>Morganellaceae</taxon>
        <taxon>Providencia</taxon>
    </lineage>
</organism>
<dbReference type="Pfam" id="PF22102">
    <property type="entry name" value="ElaD-SseL-like_C"/>
    <property type="match status" value="1"/>
</dbReference>
<dbReference type="GO" id="GO:0030430">
    <property type="term" value="C:host cell cytoplasm"/>
    <property type="evidence" value="ECO:0007669"/>
    <property type="project" value="UniProtKB-SubCell"/>
</dbReference>
<dbReference type="AlphaFoldDB" id="A0A264VPG8"/>